<name>A0A8R7QYA9_TRIUA</name>
<evidence type="ECO:0000256" key="2">
    <source>
        <dbReference type="ARBA" id="ARBA00022737"/>
    </source>
</evidence>
<reference evidence="6" key="1">
    <citation type="journal article" date="2013" name="Nature">
        <title>Draft genome of the wheat A-genome progenitor Triticum urartu.</title>
        <authorList>
            <person name="Ling H.Q."/>
            <person name="Zhao S."/>
            <person name="Liu D."/>
            <person name="Wang J."/>
            <person name="Sun H."/>
            <person name="Zhang C."/>
            <person name="Fan H."/>
            <person name="Li D."/>
            <person name="Dong L."/>
            <person name="Tao Y."/>
            <person name="Gao C."/>
            <person name="Wu H."/>
            <person name="Li Y."/>
            <person name="Cui Y."/>
            <person name="Guo X."/>
            <person name="Zheng S."/>
            <person name="Wang B."/>
            <person name="Yu K."/>
            <person name="Liang Q."/>
            <person name="Yang W."/>
            <person name="Lou X."/>
            <person name="Chen J."/>
            <person name="Feng M."/>
            <person name="Jian J."/>
            <person name="Zhang X."/>
            <person name="Luo G."/>
            <person name="Jiang Y."/>
            <person name="Liu J."/>
            <person name="Wang Z."/>
            <person name="Sha Y."/>
            <person name="Zhang B."/>
            <person name="Wu H."/>
            <person name="Tang D."/>
            <person name="Shen Q."/>
            <person name="Xue P."/>
            <person name="Zou S."/>
            <person name="Wang X."/>
            <person name="Liu X."/>
            <person name="Wang F."/>
            <person name="Yang Y."/>
            <person name="An X."/>
            <person name="Dong Z."/>
            <person name="Zhang K."/>
            <person name="Zhang X."/>
            <person name="Luo M.C."/>
            <person name="Dvorak J."/>
            <person name="Tong Y."/>
            <person name="Wang J."/>
            <person name="Yang H."/>
            <person name="Li Z."/>
            <person name="Wang D."/>
            <person name="Zhang A."/>
            <person name="Wang J."/>
        </authorList>
    </citation>
    <scope>NUCLEOTIDE SEQUENCE</scope>
    <source>
        <strain evidence="6">cv. G1812</strain>
    </source>
</reference>
<dbReference type="InterPro" id="IPR038408">
    <property type="entry name" value="GNK2_sf"/>
</dbReference>
<reference evidence="5" key="3">
    <citation type="submission" date="2022-06" db="UniProtKB">
        <authorList>
            <consortium name="EnsemblPlants"/>
        </authorList>
    </citation>
    <scope>IDENTIFICATION</scope>
</reference>
<dbReference type="PROSITE" id="PS51473">
    <property type="entry name" value="GNK2"/>
    <property type="match status" value="1"/>
</dbReference>
<keyword evidence="3" id="KW-0812">Transmembrane</keyword>
<reference evidence="5" key="2">
    <citation type="submission" date="2018-03" db="EMBL/GenBank/DDBJ databases">
        <title>The Triticum urartu genome reveals the dynamic nature of wheat genome evolution.</title>
        <authorList>
            <person name="Ling H."/>
            <person name="Ma B."/>
            <person name="Shi X."/>
            <person name="Liu H."/>
            <person name="Dong L."/>
            <person name="Sun H."/>
            <person name="Cao Y."/>
            <person name="Gao Q."/>
            <person name="Zheng S."/>
            <person name="Li Y."/>
            <person name="Yu Y."/>
            <person name="Du H."/>
            <person name="Qi M."/>
            <person name="Li Y."/>
            <person name="Yu H."/>
            <person name="Cui Y."/>
            <person name="Wang N."/>
            <person name="Chen C."/>
            <person name="Wu H."/>
            <person name="Zhao Y."/>
            <person name="Zhang J."/>
            <person name="Li Y."/>
            <person name="Zhou W."/>
            <person name="Zhang B."/>
            <person name="Hu W."/>
            <person name="Eijk M."/>
            <person name="Tang J."/>
            <person name="Witsenboer H."/>
            <person name="Zhao S."/>
            <person name="Li Z."/>
            <person name="Zhang A."/>
            <person name="Wang D."/>
            <person name="Liang C."/>
        </authorList>
    </citation>
    <scope>NUCLEOTIDE SEQUENCE [LARGE SCALE GENOMIC DNA]</scope>
    <source>
        <strain evidence="5">cv. G1812</strain>
    </source>
</reference>
<dbReference type="AlphaFoldDB" id="A0A8R7QYA9"/>
<keyword evidence="3" id="KW-1133">Transmembrane helix</keyword>
<proteinExistence type="predicted"/>
<dbReference type="EnsemblPlants" id="TuG1812G0700000958.01.T01">
    <property type="protein sequence ID" value="TuG1812G0700000958.01.T01"/>
    <property type="gene ID" value="TuG1812G0700000958.01"/>
</dbReference>
<evidence type="ECO:0000256" key="3">
    <source>
        <dbReference type="SAM" id="Phobius"/>
    </source>
</evidence>
<accession>A0A8R7QYA9</accession>
<dbReference type="Proteomes" id="UP000015106">
    <property type="component" value="Chromosome 7"/>
</dbReference>
<feature type="domain" description="Gnk2-homologous" evidence="4">
    <location>
        <begin position="1"/>
        <end position="69"/>
    </location>
</feature>
<evidence type="ECO:0000313" key="5">
    <source>
        <dbReference type="EnsemblPlants" id="TuG1812G0700000958.01.T01"/>
    </source>
</evidence>
<organism evidence="5 6">
    <name type="scientific">Triticum urartu</name>
    <name type="common">Red wild einkorn</name>
    <name type="synonym">Crithodium urartu</name>
    <dbReference type="NCBI Taxonomy" id="4572"/>
    <lineage>
        <taxon>Eukaryota</taxon>
        <taxon>Viridiplantae</taxon>
        <taxon>Streptophyta</taxon>
        <taxon>Embryophyta</taxon>
        <taxon>Tracheophyta</taxon>
        <taxon>Spermatophyta</taxon>
        <taxon>Magnoliopsida</taxon>
        <taxon>Liliopsida</taxon>
        <taxon>Poales</taxon>
        <taxon>Poaceae</taxon>
        <taxon>BOP clade</taxon>
        <taxon>Pooideae</taxon>
        <taxon>Triticodae</taxon>
        <taxon>Triticeae</taxon>
        <taxon>Triticinae</taxon>
        <taxon>Triticum</taxon>
    </lineage>
</organism>
<sequence length="130" mass="15246">MRYATGRMDVNSTFPLLYSQAQCNLDLPPGDCWECLYHIQSTTKSFLNQQLGEWIAGMWCNLRYSPRPFYEGQPMKQVTWSDPTTNMMIPQRHVIKVLIITTVVLPLASFFCFMIWFRLIKRHVTGVHKL</sequence>
<evidence type="ECO:0000259" key="4">
    <source>
        <dbReference type="PROSITE" id="PS51473"/>
    </source>
</evidence>
<evidence type="ECO:0000313" key="6">
    <source>
        <dbReference type="Proteomes" id="UP000015106"/>
    </source>
</evidence>
<dbReference type="CDD" id="cd23509">
    <property type="entry name" value="Gnk2-like"/>
    <property type="match status" value="1"/>
</dbReference>
<evidence type="ECO:0000256" key="1">
    <source>
        <dbReference type="ARBA" id="ARBA00022729"/>
    </source>
</evidence>
<dbReference type="Gene3D" id="3.30.430.20">
    <property type="entry name" value="Gnk2 domain, C-X8-C-X2-C motif"/>
    <property type="match status" value="1"/>
</dbReference>
<keyword evidence="6" id="KW-1185">Reference proteome</keyword>
<feature type="transmembrane region" description="Helical" evidence="3">
    <location>
        <begin position="97"/>
        <end position="120"/>
    </location>
</feature>
<dbReference type="Gramene" id="TuG1812G0700000958.01.T01">
    <property type="protein sequence ID" value="TuG1812G0700000958.01.T01"/>
    <property type="gene ID" value="TuG1812G0700000958.01"/>
</dbReference>
<keyword evidence="1" id="KW-0732">Signal</keyword>
<keyword evidence="3" id="KW-0472">Membrane</keyword>
<protein>
    <recommendedName>
        <fullName evidence="4">Gnk2-homologous domain-containing protein</fullName>
    </recommendedName>
</protein>
<keyword evidence="2" id="KW-0677">Repeat</keyword>
<dbReference type="InterPro" id="IPR002902">
    <property type="entry name" value="GNK2"/>
</dbReference>